<dbReference type="Pfam" id="PF14072">
    <property type="entry name" value="DndB"/>
    <property type="match status" value="1"/>
</dbReference>
<proteinExistence type="predicted"/>
<keyword evidence="2" id="KW-1185">Reference proteome</keyword>
<name>A0ABT2LP68_9HYPH</name>
<dbReference type="RefSeq" id="WP_260904207.1">
    <property type="nucleotide sequence ID" value="NZ_JAOCZP010000004.1"/>
</dbReference>
<dbReference type="Proteomes" id="UP001320831">
    <property type="component" value="Unassembled WGS sequence"/>
</dbReference>
<dbReference type="InterPro" id="IPR017601">
    <property type="entry name" value="DGQHR-contain_dom"/>
</dbReference>
<dbReference type="CDD" id="cd16413">
    <property type="entry name" value="DGQHR_domain"/>
    <property type="match status" value="1"/>
</dbReference>
<protein>
    <submittedName>
        <fullName evidence="1">DGQHR domain-containing protein DpdB</fullName>
    </submittedName>
</protein>
<sequence length="363" mass="40743">MSSSGLLHYDVVVPRQSESLPVFTFAARAKDVEQFARIERAGRDDAGALRGFQRPQIAGHIREIRDYLEKPNAILPNPIIVAFTNSVTLESSSDGSEGPFGRLTIDVSNGAPGWIVDGQQRFTALNELHGRDFEILVSGFICDCLEELQKQFILINNTRPLPKALVYELLPQVSDLPPRMSNRSQAALMTEALNYREGSALRGMIRQQTNPKGIIRDTVLQRVLMNSLSDGALRLYARDDRLLLDHGVDLISEFFHAVKHVFADDWENKTPKTSRLVHGAGIVAMGYVMETLHVTTGAEDRDAFARGLLHLKGRTAWSSGEWVFGNERRRWNGLQNVPADVRQLSLHLVQELRRAMPRNEEVI</sequence>
<dbReference type="EMBL" id="JAOCZP010000004">
    <property type="protein sequence ID" value="MCT7376356.1"/>
    <property type="molecule type" value="Genomic_DNA"/>
</dbReference>
<organism evidence="1 2">
    <name type="scientific">Chelativorans salis</name>
    <dbReference type="NCBI Taxonomy" id="2978478"/>
    <lineage>
        <taxon>Bacteria</taxon>
        <taxon>Pseudomonadati</taxon>
        <taxon>Pseudomonadota</taxon>
        <taxon>Alphaproteobacteria</taxon>
        <taxon>Hyphomicrobiales</taxon>
        <taxon>Phyllobacteriaceae</taxon>
        <taxon>Chelativorans</taxon>
    </lineage>
</organism>
<reference evidence="1 2" key="1">
    <citation type="submission" date="2022-09" db="EMBL/GenBank/DDBJ databases">
        <title>Chelativorans salina sp. nov., a novel slightly halophilic bacterium isolated from a saline lake sediment enrichment.</title>
        <authorList>
            <person name="Gao L."/>
            <person name="Fang B.-Z."/>
            <person name="Li W.-J."/>
        </authorList>
    </citation>
    <scope>NUCLEOTIDE SEQUENCE [LARGE SCALE GENOMIC DNA]</scope>
    <source>
        <strain evidence="1 2">EGI FJ00035</strain>
    </source>
</reference>
<dbReference type="InterPro" id="IPR017642">
    <property type="entry name" value="DNA_S_mod_DndB"/>
</dbReference>
<evidence type="ECO:0000313" key="2">
    <source>
        <dbReference type="Proteomes" id="UP001320831"/>
    </source>
</evidence>
<accession>A0ABT2LP68</accession>
<gene>
    <name evidence="1" type="primary">dbpB</name>
    <name evidence="1" type="ORF">N5A92_15070</name>
</gene>
<dbReference type="NCBIfam" id="TIGR03187">
    <property type="entry name" value="DGQHR"/>
    <property type="match status" value="1"/>
</dbReference>
<dbReference type="NCBIfam" id="NF041060">
    <property type="entry name" value="DpdB"/>
    <property type="match status" value="1"/>
</dbReference>
<evidence type="ECO:0000313" key="1">
    <source>
        <dbReference type="EMBL" id="MCT7376356.1"/>
    </source>
</evidence>
<comment type="caution">
    <text evidence="1">The sequence shown here is derived from an EMBL/GenBank/DDBJ whole genome shotgun (WGS) entry which is preliminary data.</text>
</comment>